<evidence type="ECO:0000313" key="10">
    <source>
        <dbReference type="EMBL" id="PIA27000.1"/>
    </source>
</evidence>
<keyword evidence="3" id="KW-1003">Cell membrane</keyword>
<evidence type="ECO:0000256" key="9">
    <source>
        <dbReference type="SAM" id="Phobius"/>
    </source>
</evidence>
<keyword evidence="6 9" id="KW-0472">Membrane</keyword>
<dbReference type="InParanoid" id="A0A2G5C6W0"/>
<evidence type="ECO:0000256" key="1">
    <source>
        <dbReference type="ARBA" id="ARBA00002598"/>
    </source>
</evidence>
<name>A0A2G5C6W0_AQUCA</name>
<dbReference type="GO" id="GO:1903425">
    <property type="term" value="F:fluoride transmembrane transporter activity"/>
    <property type="evidence" value="ECO:0007669"/>
    <property type="project" value="TreeGrafter"/>
</dbReference>
<dbReference type="InterPro" id="IPR003691">
    <property type="entry name" value="FluC"/>
</dbReference>
<sequence>MNQVLTRYPLQKLFDPQGARLTSDEALLYLDLPSNMVGSLLMGWLGVVFKGDISCVSDLLAIGLTTGYLGSLTTLSGWNQKMLDLSIRSRYIHAASGIIRGILTAKCFRWLLNPLASSSERGSSSSGSNFKINTLRRHLVVLVMLLLILVLLWVLSGILLRKSFKSDNTN</sequence>
<feature type="transmembrane region" description="Helical" evidence="9">
    <location>
        <begin position="139"/>
        <end position="160"/>
    </location>
</feature>
<reference evidence="10 11" key="1">
    <citation type="submission" date="2017-09" db="EMBL/GenBank/DDBJ databases">
        <title>WGS assembly of Aquilegia coerulea Goldsmith.</title>
        <authorList>
            <person name="Hodges S."/>
            <person name="Kramer E."/>
            <person name="Nordborg M."/>
            <person name="Tomkins J."/>
            <person name="Borevitz J."/>
            <person name="Derieg N."/>
            <person name="Yan J."/>
            <person name="Mihaltcheva S."/>
            <person name="Hayes R.D."/>
            <person name="Rokhsar D."/>
        </authorList>
    </citation>
    <scope>NUCLEOTIDE SEQUENCE [LARGE SCALE GENOMIC DNA]</scope>
    <source>
        <strain evidence="11">cv. Goldsmith</strain>
    </source>
</reference>
<evidence type="ECO:0000256" key="4">
    <source>
        <dbReference type="ARBA" id="ARBA00022692"/>
    </source>
</evidence>
<keyword evidence="5 9" id="KW-1133">Transmembrane helix</keyword>
<comment type="similarity">
    <text evidence="7">Belongs to the fluoride channel Fluc/FEX (TC 1.A.43) family.</text>
</comment>
<accession>A0A2G5C6W0</accession>
<evidence type="ECO:0000256" key="7">
    <source>
        <dbReference type="ARBA" id="ARBA00035120"/>
    </source>
</evidence>
<keyword evidence="11" id="KW-1185">Reference proteome</keyword>
<comment type="subcellular location">
    <subcellularLocation>
        <location evidence="2">Cell membrane</location>
        <topology evidence="2">Multi-pass membrane protein</topology>
    </subcellularLocation>
</comment>
<comment type="catalytic activity">
    <reaction evidence="8">
        <text>fluoride(in) = fluoride(out)</text>
        <dbReference type="Rhea" id="RHEA:76159"/>
        <dbReference type="ChEBI" id="CHEBI:17051"/>
    </reaction>
    <physiologicalReaction direction="left-to-right" evidence="8">
        <dbReference type="Rhea" id="RHEA:76160"/>
    </physiologicalReaction>
</comment>
<dbReference type="AlphaFoldDB" id="A0A2G5C6W0"/>
<feature type="transmembrane region" description="Helical" evidence="9">
    <location>
        <begin position="26"/>
        <end position="47"/>
    </location>
</feature>
<evidence type="ECO:0000256" key="3">
    <source>
        <dbReference type="ARBA" id="ARBA00022475"/>
    </source>
</evidence>
<protein>
    <submittedName>
        <fullName evidence="10">Uncharacterized protein</fullName>
    </submittedName>
</protein>
<evidence type="ECO:0000313" key="11">
    <source>
        <dbReference type="Proteomes" id="UP000230069"/>
    </source>
</evidence>
<keyword evidence="4 9" id="KW-0812">Transmembrane</keyword>
<dbReference type="PANTHER" id="PTHR28259">
    <property type="entry name" value="FLUORIDE EXPORT PROTEIN 1-RELATED"/>
    <property type="match status" value="1"/>
</dbReference>
<dbReference type="Pfam" id="PF02537">
    <property type="entry name" value="CRCB"/>
    <property type="match status" value="1"/>
</dbReference>
<organism evidence="10 11">
    <name type="scientific">Aquilegia coerulea</name>
    <name type="common">Rocky mountain columbine</name>
    <dbReference type="NCBI Taxonomy" id="218851"/>
    <lineage>
        <taxon>Eukaryota</taxon>
        <taxon>Viridiplantae</taxon>
        <taxon>Streptophyta</taxon>
        <taxon>Embryophyta</taxon>
        <taxon>Tracheophyta</taxon>
        <taxon>Spermatophyta</taxon>
        <taxon>Magnoliopsida</taxon>
        <taxon>Ranunculales</taxon>
        <taxon>Ranunculaceae</taxon>
        <taxon>Thalictroideae</taxon>
        <taxon>Aquilegia</taxon>
    </lineage>
</organism>
<dbReference type="EMBL" id="KZ305101">
    <property type="protein sequence ID" value="PIA27000.1"/>
    <property type="molecule type" value="Genomic_DNA"/>
</dbReference>
<dbReference type="GO" id="GO:0005886">
    <property type="term" value="C:plasma membrane"/>
    <property type="evidence" value="ECO:0007669"/>
    <property type="project" value="UniProtKB-SubCell"/>
</dbReference>
<evidence type="ECO:0000256" key="6">
    <source>
        <dbReference type="ARBA" id="ARBA00023136"/>
    </source>
</evidence>
<dbReference type="PANTHER" id="PTHR28259:SF1">
    <property type="entry name" value="FLUORIDE EXPORT PROTEIN 1-RELATED"/>
    <property type="match status" value="1"/>
</dbReference>
<evidence type="ECO:0000256" key="8">
    <source>
        <dbReference type="ARBA" id="ARBA00035585"/>
    </source>
</evidence>
<proteinExistence type="inferred from homology"/>
<dbReference type="OrthoDB" id="409792at2759"/>
<comment type="function">
    <text evidence="1">Fluoride channel required for the rapid expulsion of cytoplasmic fluoride.</text>
</comment>
<feature type="non-terminal residue" evidence="10">
    <location>
        <position position="170"/>
    </location>
</feature>
<gene>
    <name evidence="10" type="ORF">AQUCO_08400040v1</name>
</gene>
<dbReference type="Proteomes" id="UP000230069">
    <property type="component" value="Unassembled WGS sequence"/>
</dbReference>
<dbReference type="STRING" id="218851.A0A2G5C6W0"/>
<evidence type="ECO:0000256" key="5">
    <source>
        <dbReference type="ARBA" id="ARBA00022989"/>
    </source>
</evidence>
<feature type="transmembrane region" description="Helical" evidence="9">
    <location>
        <begin position="59"/>
        <end position="79"/>
    </location>
</feature>
<evidence type="ECO:0000256" key="2">
    <source>
        <dbReference type="ARBA" id="ARBA00004651"/>
    </source>
</evidence>